<evidence type="ECO:0000313" key="2">
    <source>
        <dbReference type="EMBL" id="KAJ5387244.1"/>
    </source>
</evidence>
<dbReference type="RefSeq" id="XP_056485042.1">
    <property type="nucleotide sequence ID" value="XM_056634422.1"/>
</dbReference>
<feature type="region of interest" description="Disordered" evidence="1">
    <location>
        <begin position="51"/>
        <end position="74"/>
    </location>
</feature>
<keyword evidence="3" id="KW-1185">Reference proteome</keyword>
<reference evidence="2" key="2">
    <citation type="journal article" date="2023" name="IMA Fungus">
        <title>Comparative genomic study of the Penicillium genus elucidates a diverse pangenome and 15 lateral gene transfer events.</title>
        <authorList>
            <person name="Petersen C."/>
            <person name="Sorensen T."/>
            <person name="Nielsen M.R."/>
            <person name="Sondergaard T.E."/>
            <person name="Sorensen J.L."/>
            <person name="Fitzpatrick D.A."/>
            <person name="Frisvad J.C."/>
            <person name="Nielsen K.L."/>
        </authorList>
    </citation>
    <scope>NUCLEOTIDE SEQUENCE</scope>
    <source>
        <strain evidence="2">IBT 29677</strain>
    </source>
</reference>
<dbReference type="OrthoDB" id="10371954at2759"/>
<evidence type="ECO:0000313" key="3">
    <source>
        <dbReference type="Proteomes" id="UP001147747"/>
    </source>
</evidence>
<evidence type="ECO:0000256" key="1">
    <source>
        <dbReference type="SAM" id="MobiDB-lite"/>
    </source>
</evidence>
<name>A0A9X0B3X2_9EURO</name>
<dbReference type="GeneID" id="81373402"/>
<accession>A0A9X0B3X2</accession>
<reference evidence="2" key="1">
    <citation type="submission" date="2022-12" db="EMBL/GenBank/DDBJ databases">
        <authorList>
            <person name="Petersen C."/>
        </authorList>
    </citation>
    <scope>NUCLEOTIDE SEQUENCE</scope>
    <source>
        <strain evidence="2">IBT 29677</strain>
    </source>
</reference>
<dbReference type="AlphaFoldDB" id="A0A9X0B3X2"/>
<dbReference type="Proteomes" id="UP001147747">
    <property type="component" value="Unassembled WGS sequence"/>
</dbReference>
<protein>
    <submittedName>
        <fullName evidence="2">Uncharacterized protein</fullName>
    </submittedName>
</protein>
<proteinExistence type="predicted"/>
<gene>
    <name evidence="2" type="ORF">N7509_009785</name>
</gene>
<sequence>MTRCGTASEKGISVLKAHIVGTIENHRRGQVMNTTFIVEVVKVRDHLKLDRSRSHNHNSTMEHANAPVSITPRA</sequence>
<organism evidence="2 3">
    <name type="scientific">Penicillium cosmopolitanum</name>
    <dbReference type="NCBI Taxonomy" id="1131564"/>
    <lineage>
        <taxon>Eukaryota</taxon>
        <taxon>Fungi</taxon>
        <taxon>Dikarya</taxon>
        <taxon>Ascomycota</taxon>
        <taxon>Pezizomycotina</taxon>
        <taxon>Eurotiomycetes</taxon>
        <taxon>Eurotiomycetidae</taxon>
        <taxon>Eurotiales</taxon>
        <taxon>Aspergillaceae</taxon>
        <taxon>Penicillium</taxon>
    </lineage>
</organism>
<dbReference type="EMBL" id="JAPZBU010000009">
    <property type="protein sequence ID" value="KAJ5387244.1"/>
    <property type="molecule type" value="Genomic_DNA"/>
</dbReference>
<comment type="caution">
    <text evidence="2">The sequence shown here is derived from an EMBL/GenBank/DDBJ whole genome shotgun (WGS) entry which is preliminary data.</text>
</comment>